<dbReference type="InterPro" id="IPR036895">
    <property type="entry name" value="Uracil-DNA_glycosylase-like_sf"/>
</dbReference>
<evidence type="ECO:0000256" key="4">
    <source>
        <dbReference type="ARBA" id="ARBA00022801"/>
    </source>
</evidence>
<dbReference type="OrthoDB" id="5290748at2"/>
<keyword evidence="4" id="KW-0378">Hydrolase</keyword>
<comment type="caution">
    <text evidence="9">The sequence shown here is derived from an EMBL/GenBank/DDBJ whole genome shotgun (WGS) entry which is preliminary data.</text>
</comment>
<dbReference type="AlphaFoldDB" id="A0A3A9VXE3"/>
<dbReference type="InterPro" id="IPR051536">
    <property type="entry name" value="UDG_Type-4/5"/>
</dbReference>
<dbReference type="GO" id="GO:0046872">
    <property type="term" value="F:metal ion binding"/>
    <property type="evidence" value="ECO:0007669"/>
    <property type="project" value="UniProtKB-KW"/>
</dbReference>
<keyword evidence="7" id="KW-0234">DNA repair</keyword>
<dbReference type="GO" id="GO:0051539">
    <property type="term" value="F:4 iron, 4 sulfur cluster binding"/>
    <property type="evidence" value="ECO:0007669"/>
    <property type="project" value="UniProtKB-KW"/>
</dbReference>
<dbReference type="Gene3D" id="3.40.470.10">
    <property type="entry name" value="Uracil-DNA glycosylase-like domain"/>
    <property type="match status" value="1"/>
</dbReference>
<evidence type="ECO:0000313" key="11">
    <source>
        <dbReference type="Proteomes" id="UP000268652"/>
    </source>
</evidence>
<reference evidence="11 12" key="1">
    <citation type="submission" date="2018-09" db="EMBL/GenBank/DDBJ databases">
        <title>Streptomyces sp. nov. DS1-2, an endophytic actinomycete isolated from roots of Dendrobium scabrilingue.</title>
        <authorList>
            <person name="Kuncharoen N."/>
            <person name="Kudo T."/>
            <person name="Ohkuma M."/>
            <person name="Yuki M."/>
            <person name="Tanasupawat S."/>
        </authorList>
    </citation>
    <scope>NUCLEOTIDE SEQUENCE [LARGE SCALE GENOMIC DNA]</scope>
    <source>
        <strain evidence="9 12">AZ1-7</strain>
        <strain evidence="10 11">DS1-2</strain>
    </source>
</reference>
<evidence type="ECO:0000256" key="7">
    <source>
        <dbReference type="ARBA" id="ARBA00023204"/>
    </source>
</evidence>
<protein>
    <recommendedName>
        <fullName evidence="8">Uracil-DNA glycosylase-like domain-containing protein</fullName>
    </recommendedName>
</protein>
<name>A0A3A9VXE3_9ACTN</name>
<dbReference type="Pfam" id="PF03167">
    <property type="entry name" value="UDG"/>
    <property type="match status" value="1"/>
</dbReference>
<dbReference type="GO" id="GO:0097506">
    <property type="term" value="F:deaminated base DNA N-glycosylase activity"/>
    <property type="evidence" value="ECO:0007669"/>
    <property type="project" value="UniProtKB-ARBA"/>
</dbReference>
<organism evidence="9 12">
    <name type="scientific">Streptomyces radicis</name>
    <dbReference type="NCBI Taxonomy" id="1750517"/>
    <lineage>
        <taxon>Bacteria</taxon>
        <taxon>Bacillati</taxon>
        <taxon>Actinomycetota</taxon>
        <taxon>Actinomycetes</taxon>
        <taxon>Kitasatosporales</taxon>
        <taxon>Streptomycetaceae</taxon>
        <taxon>Streptomyces</taxon>
    </lineage>
</organism>
<dbReference type="SUPFAM" id="SSF52141">
    <property type="entry name" value="Uracil-DNA glycosylase-like"/>
    <property type="match status" value="1"/>
</dbReference>
<accession>A0A3A9VXE3</accession>
<dbReference type="EMBL" id="RBDY01000025">
    <property type="protein sequence ID" value="RKN16898.1"/>
    <property type="molecule type" value="Genomic_DNA"/>
</dbReference>
<keyword evidence="11" id="KW-1185">Reference proteome</keyword>
<evidence type="ECO:0000313" key="9">
    <source>
        <dbReference type="EMBL" id="RKN05390.1"/>
    </source>
</evidence>
<dbReference type="Proteomes" id="UP000268652">
    <property type="component" value="Unassembled WGS sequence"/>
</dbReference>
<dbReference type="EMBL" id="RBDX01000027">
    <property type="protein sequence ID" value="RKN05390.1"/>
    <property type="molecule type" value="Genomic_DNA"/>
</dbReference>
<evidence type="ECO:0000256" key="2">
    <source>
        <dbReference type="ARBA" id="ARBA00022723"/>
    </source>
</evidence>
<keyword evidence="2" id="KW-0479">Metal-binding</keyword>
<keyword evidence="6" id="KW-0411">Iron-sulfur</keyword>
<feature type="domain" description="Uracil-DNA glycosylase-like" evidence="8">
    <location>
        <begin position="52"/>
        <end position="91"/>
    </location>
</feature>
<evidence type="ECO:0000256" key="5">
    <source>
        <dbReference type="ARBA" id="ARBA00023004"/>
    </source>
</evidence>
<evidence type="ECO:0000256" key="3">
    <source>
        <dbReference type="ARBA" id="ARBA00022763"/>
    </source>
</evidence>
<dbReference type="PANTHER" id="PTHR33693:SF9">
    <property type="entry name" value="TYPE-4 URACIL-DNA GLYCOSYLASE"/>
    <property type="match status" value="1"/>
</dbReference>
<evidence type="ECO:0000313" key="10">
    <source>
        <dbReference type="EMBL" id="RKN16898.1"/>
    </source>
</evidence>
<dbReference type="GO" id="GO:0006281">
    <property type="term" value="P:DNA repair"/>
    <property type="evidence" value="ECO:0007669"/>
    <property type="project" value="UniProtKB-KW"/>
</dbReference>
<sequence>MAGSTRANEGAGPERYDAAPYVPEGADLAALRGAAAGCEGCPLFRDTTGTVFGAGNATARVLLVGEEPGDQEDRRGEPFVGPAGRLLTRARTATRCTRAWSPICGWRPRR</sequence>
<evidence type="ECO:0000256" key="1">
    <source>
        <dbReference type="ARBA" id="ARBA00022485"/>
    </source>
</evidence>
<keyword evidence="5" id="KW-0408">Iron</keyword>
<keyword evidence="3" id="KW-0227">DNA damage</keyword>
<proteinExistence type="predicted"/>
<keyword evidence="1" id="KW-0004">4Fe-4S</keyword>
<evidence type="ECO:0000313" key="12">
    <source>
        <dbReference type="Proteomes" id="UP000275024"/>
    </source>
</evidence>
<gene>
    <name evidence="10" type="ORF">D7318_24965</name>
    <name evidence="9" type="ORF">D7319_25600</name>
</gene>
<dbReference type="InterPro" id="IPR005122">
    <property type="entry name" value="Uracil-DNA_glycosylase-like"/>
</dbReference>
<evidence type="ECO:0000256" key="6">
    <source>
        <dbReference type="ARBA" id="ARBA00023014"/>
    </source>
</evidence>
<dbReference type="Proteomes" id="UP000275024">
    <property type="component" value="Unassembled WGS sequence"/>
</dbReference>
<dbReference type="PANTHER" id="PTHR33693">
    <property type="entry name" value="TYPE-5 URACIL-DNA GLYCOSYLASE"/>
    <property type="match status" value="1"/>
</dbReference>
<evidence type="ECO:0000259" key="8">
    <source>
        <dbReference type="Pfam" id="PF03167"/>
    </source>
</evidence>